<name>A0A060LY05_9BACI</name>
<dbReference type="GO" id="GO:0003824">
    <property type="term" value="F:catalytic activity"/>
    <property type="evidence" value="ECO:0007669"/>
    <property type="project" value="UniProtKB-ARBA"/>
</dbReference>
<dbReference type="KEGG" id="ble:BleG1_3574"/>
<dbReference type="Pfam" id="PF11575">
    <property type="entry name" value="FhuF_C"/>
    <property type="match status" value="1"/>
</dbReference>
<gene>
    <name evidence="3" type="ORF">BleG1_3574</name>
</gene>
<dbReference type="Pfam" id="PF06276">
    <property type="entry name" value="FhuF"/>
    <property type="match status" value="1"/>
</dbReference>
<evidence type="ECO:0008006" key="5">
    <source>
        <dbReference type="Google" id="ProtNLM"/>
    </source>
</evidence>
<dbReference type="STRING" id="1246626.BleG1_3574"/>
<dbReference type="InterPro" id="IPR024726">
    <property type="entry name" value="FhuF_C"/>
</dbReference>
<dbReference type="GO" id="GO:0051537">
    <property type="term" value="F:2 iron, 2 sulfur cluster binding"/>
    <property type="evidence" value="ECO:0007669"/>
    <property type="project" value="InterPro"/>
</dbReference>
<evidence type="ECO:0000313" key="3">
    <source>
        <dbReference type="EMBL" id="AIC96121.1"/>
    </source>
</evidence>
<dbReference type="EMBL" id="CP003923">
    <property type="protein sequence ID" value="AIC96121.1"/>
    <property type="molecule type" value="Genomic_DNA"/>
</dbReference>
<dbReference type="eggNOG" id="COG4114">
    <property type="taxonomic scope" value="Bacteria"/>
</dbReference>
<feature type="domain" description="Aerobactin siderophore biosynthesis IucA/IucC-like C-terminal" evidence="1">
    <location>
        <begin position="56"/>
        <end position="170"/>
    </location>
</feature>
<dbReference type="AlphaFoldDB" id="A0A060LY05"/>
<dbReference type="HOGENOM" id="CLU_069996_1_0_9"/>
<accession>A0A060LY05</accession>
<sequence length="238" mass="27487">MDTTQLDEYHTFFINKEEPNEQYRRLSYLVEEAGCRSFLESYMASCGTSDLKIAASLFLKHYARIVAASTLYHLASADAVLRLPPDQMYVSENGRQLSIPHADKLWLTIPIENRTTMRQTLLSELFADHLTPLLVMMKQVSSAPYNILWENVAVRINSIYRKMLSKDISPIVKQRIFDDFTFLQQADGALFACKKNPIRSFLYLHNPDVEAPKRRTCCFNYKVGKMEYCEACPHLKLV</sequence>
<dbReference type="Proteomes" id="UP000027142">
    <property type="component" value="Chromosome"/>
</dbReference>
<evidence type="ECO:0000313" key="4">
    <source>
        <dbReference type="Proteomes" id="UP000027142"/>
    </source>
</evidence>
<dbReference type="InterPro" id="IPR022770">
    <property type="entry name" value="IucA/IucC-like_C"/>
</dbReference>
<feature type="domain" description="Ferric siderophore reductase C-terminal" evidence="2">
    <location>
        <begin position="214"/>
        <end position="234"/>
    </location>
</feature>
<organism evidence="3 4">
    <name type="scientific">Shouchella lehensis G1</name>
    <dbReference type="NCBI Taxonomy" id="1246626"/>
    <lineage>
        <taxon>Bacteria</taxon>
        <taxon>Bacillati</taxon>
        <taxon>Bacillota</taxon>
        <taxon>Bacilli</taxon>
        <taxon>Bacillales</taxon>
        <taxon>Bacillaceae</taxon>
        <taxon>Shouchella</taxon>
    </lineage>
</organism>
<dbReference type="OrthoDB" id="5870636at2"/>
<reference evidence="3 4" key="1">
    <citation type="journal article" date="2014" name="Gene">
        <title>A comparative genomic analysis of the alkalitolerant soil bacterium Bacillus lehensis G1.</title>
        <authorList>
            <person name="Noor Y.M."/>
            <person name="Samsulrizal N.H."/>
            <person name="Jema'on N.A."/>
            <person name="Low K.O."/>
            <person name="Ramli A.N."/>
            <person name="Alias N.I."/>
            <person name="Damis S.I."/>
            <person name="Fuzi S.F."/>
            <person name="Isa M.N."/>
            <person name="Murad A.M."/>
            <person name="Raih M.F."/>
            <person name="Bakar F.D."/>
            <person name="Najimudin N."/>
            <person name="Mahadi N.M."/>
            <person name="Illias R.M."/>
        </authorList>
    </citation>
    <scope>NUCLEOTIDE SEQUENCE [LARGE SCALE GENOMIC DNA]</scope>
    <source>
        <strain evidence="3 4">G1</strain>
    </source>
</reference>
<protein>
    <recommendedName>
        <fullName evidence="5">Ferric iron reductase</fullName>
    </recommendedName>
</protein>
<dbReference type="PATRIC" id="fig|1246626.3.peg.3563"/>
<evidence type="ECO:0000259" key="2">
    <source>
        <dbReference type="Pfam" id="PF11575"/>
    </source>
</evidence>
<proteinExistence type="predicted"/>
<dbReference type="RefSeq" id="WP_038483744.1">
    <property type="nucleotide sequence ID" value="NZ_CP003923.1"/>
</dbReference>
<keyword evidence="4" id="KW-1185">Reference proteome</keyword>
<evidence type="ECO:0000259" key="1">
    <source>
        <dbReference type="Pfam" id="PF06276"/>
    </source>
</evidence>